<dbReference type="PROSITE" id="PS51202">
    <property type="entry name" value="RCK_C"/>
    <property type="match status" value="2"/>
</dbReference>
<dbReference type="InterPro" id="IPR050144">
    <property type="entry name" value="AAE_transporter"/>
</dbReference>
<feature type="transmembrane region" description="Helical" evidence="8">
    <location>
        <begin position="166"/>
        <end position="186"/>
    </location>
</feature>
<feature type="domain" description="RCK C-terminal" evidence="9">
    <location>
        <begin position="195"/>
        <end position="283"/>
    </location>
</feature>
<keyword evidence="7 8" id="KW-0472">Membrane</keyword>
<evidence type="ECO:0000256" key="1">
    <source>
        <dbReference type="ARBA" id="ARBA00004651"/>
    </source>
</evidence>
<comment type="subcellular location">
    <subcellularLocation>
        <location evidence="1">Cell membrane</location>
        <topology evidence="1">Multi-pass membrane protein</topology>
    </subcellularLocation>
</comment>
<keyword evidence="5 8" id="KW-0812">Transmembrane</keyword>
<dbReference type="AlphaFoldDB" id="A0A1N7Q684"/>
<dbReference type="SUPFAM" id="SSF116726">
    <property type="entry name" value="TrkA C-terminal domain-like"/>
    <property type="match status" value="2"/>
</dbReference>
<feature type="transmembrane region" description="Helical" evidence="8">
    <location>
        <begin position="445"/>
        <end position="463"/>
    </location>
</feature>
<evidence type="ECO:0000256" key="7">
    <source>
        <dbReference type="ARBA" id="ARBA00023136"/>
    </source>
</evidence>
<dbReference type="Pfam" id="PF02080">
    <property type="entry name" value="TrkA_C"/>
    <property type="match status" value="2"/>
</dbReference>
<dbReference type="Gene3D" id="3.30.70.1450">
    <property type="entry name" value="Regulator of K+ conductance, C-terminal domain"/>
    <property type="match status" value="2"/>
</dbReference>
<dbReference type="OrthoDB" id="5166626at2"/>
<evidence type="ECO:0000256" key="2">
    <source>
        <dbReference type="ARBA" id="ARBA00009854"/>
    </source>
</evidence>
<evidence type="ECO:0000256" key="8">
    <source>
        <dbReference type="SAM" id="Phobius"/>
    </source>
</evidence>
<evidence type="ECO:0000313" key="10">
    <source>
        <dbReference type="EMBL" id="SIT18355.1"/>
    </source>
</evidence>
<evidence type="ECO:0000313" key="11">
    <source>
        <dbReference type="Proteomes" id="UP000185678"/>
    </source>
</evidence>
<keyword evidence="3" id="KW-0813">Transport</keyword>
<dbReference type="InterPro" id="IPR006037">
    <property type="entry name" value="RCK_C"/>
</dbReference>
<feature type="transmembrane region" description="Helical" evidence="8">
    <location>
        <begin position="475"/>
        <end position="497"/>
    </location>
</feature>
<organism evidence="10 11">
    <name type="scientific">Insolitispirillum peregrinum</name>
    <dbReference type="NCBI Taxonomy" id="80876"/>
    <lineage>
        <taxon>Bacteria</taxon>
        <taxon>Pseudomonadati</taxon>
        <taxon>Pseudomonadota</taxon>
        <taxon>Alphaproteobacteria</taxon>
        <taxon>Rhodospirillales</taxon>
        <taxon>Novispirillaceae</taxon>
        <taxon>Insolitispirillum</taxon>
    </lineage>
</organism>
<dbReference type="Proteomes" id="UP000185678">
    <property type="component" value="Unassembled WGS sequence"/>
</dbReference>
<dbReference type="GO" id="GO:0006813">
    <property type="term" value="P:potassium ion transport"/>
    <property type="evidence" value="ECO:0007669"/>
    <property type="project" value="InterPro"/>
</dbReference>
<dbReference type="NCBIfam" id="NF003007">
    <property type="entry name" value="PRK03818.1"/>
    <property type="match status" value="1"/>
</dbReference>
<dbReference type="GO" id="GO:0005886">
    <property type="term" value="C:plasma membrane"/>
    <property type="evidence" value="ECO:0007669"/>
    <property type="project" value="UniProtKB-SubCell"/>
</dbReference>
<dbReference type="GO" id="GO:0008324">
    <property type="term" value="F:monoatomic cation transmembrane transporter activity"/>
    <property type="evidence" value="ECO:0007669"/>
    <property type="project" value="InterPro"/>
</dbReference>
<dbReference type="PANTHER" id="PTHR30445:SF3">
    <property type="entry name" value="TRANSPORT PROTEIN YIDE-RELATED"/>
    <property type="match status" value="1"/>
</dbReference>
<feature type="domain" description="RCK C-terminal" evidence="9">
    <location>
        <begin position="285"/>
        <end position="369"/>
    </location>
</feature>
<dbReference type="EMBL" id="FTOA01000011">
    <property type="protein sequence ID" value="SIT18355.1"/>
    <property type="molecule type" value="Genomic_DNA"/>
</dbReference>
<dbReference type="InterPro" id="IPR036721">
    <property type="entry name" value="RCK_C_sf"/>
</dbReference>
<feature type="transmembrane region" description="Helical" evidence="8">
    <location>
        <begin position="379"/>
        <end position="399"/>
    </location>
</feature>
<dbReference type="Pfam" id="PF06826">
    <property type="entry name" value="Asp-Al_Ex"/>
    <property type="match status" value="2"/>
</dbReference>
<feature type="transmembrane region" description="Helical" evidence="8">
    <location>
        <begin position="37"/>
        <end position="57"/>
    </location>
</feature>
<dbReference type="NCBIfam" id="TIGR01625">
    <property type="entry name" value="YidE_YbjL_dupl"/>
    <property type="match status" value="2"/>
</dbReference>
<gene>
    <name evidence="10" type="ORF">SAMN05421779_11119</name>
</gene>
<evidence type="ECO:0000256" key="5">
    <source>
        <dbReference type="ARBA" id="ARBA00022692"/>
    </source>
</evidence>
<proteinExistence type="inferred from homology"/>
<evidence type="ECO:0000256" key="4">
    <source>
        <dbReference type="ARBA" id="ARBA00022475"/>
    </source>
</evidence>
<evidence type="ECO:0000259" key="9">
    <source>
        <dbReference type="PROSITE" id="PS51202"/>
    </source>
</evidence>
<reference evidence="10 11" key="1">
    <citation type="submission" date="2017-01" db="EMBL/GenBank/DDBJ databases">
        <authorList>
            <person name="Mah S.A."/>
            <person name="Swanson W.J."/>
            <person name="Moy G.W."/>
            <person name="Vacquier V.D."/>
        </authorList>
    </citation>
    <scope>NUCLEOTIDE SEQUENCE [LARGE SCALE GENOMIC DNA]</scope>
    <source>
        <strain evidence="10 11">DSM 11589</strain>
    </source>
</reference>
<comment type="similarity">
    <text evidence="2">Belongs to the AAE transporter (TC 2.A.81) family.</text>
</comment>
<dbReference type="InterPro" id="IPR006512">
    <property type="entry name" value="YidE_YbjL"/>
</dbReference>
<sequence>MLGQLLTGFNPIVQALLALCLAATLGLALGNLKIKGVGLGIGGVLFAGIFLGSLGMRGNHEVMDFLKEFGLILFVYTIGVQVGPGFFSSLRKAGIALNGWAALIVVLGVLTALGVHWLADIPVPVVLGLFSGAVTNTPSLAAGQQMLGQIGVTGEDLTLPGMGYAVAYPFGIAGILISMAVVKLVFRANPEAEAEAFEQARRSKTARIDTLNVRLTNPNLDGLRLSDMPGVEQLGVVVSRVLRQGTEGHVEIPHPDTLLHTGDVVLVVGTPEKLRAARLILGEEAADADLKAMDEDVRWERMVVTNSHVLGKSVGELDLLTRYDIVISRLVRSGIELVPGPHLHLQFGDILTVIGSPPNIRHVTSVLGNSEKLLQQAQIMPIFIGIALGVLLGSIPLAIPGMPAALKLGLAGGPLLAALILSRVGHLGPLVWFMPPSANHVLREIGIVLFLAVVGLNSGEHFVEVLVHGEGLHWMMWAALITLLPLLVVGLCARLFGKQNYLTICGLLAGSMTDPPALAFANAVAPSEAPSLAYATVYPLVMCLRIIAPQVMVLILMGSL</sequence>
<feature type="transmembrane region" description="Helical" evidence="8">
    <location>
        <begin position="504"/>
        <end position="525"/>
    </location>
</feature>
<keyword evidence="6 8" id="KW-1133">Transmembrane helix</keyword>
<feature type="transmembrane region" description="Helical" evidence="8">
    <location>
        <begin position="411"/>
        <end position="433"/>
    </location>
</feature>
<dbReference type="RefSeq" id="WP_084195001.1">
    <property type="nucleotide sequence ID" value="NZ_FTOA01000011.1"/>
</dbReference>
<name>A0A1N7Q684_9PROT</name>
<feature type="transmembrane region" description="Helical" evidence="8">
    <location>
        <begin position="99"/>
        <end position="119"/>
    </location>
</feature>
<keyword evidence="11" id="KW-1185">Reference proteome</keyword>
<feature type="transmembrane region" description="Helical" evidence="8">
    <location>
        <begin position="537"/>
        <end position="557"/>
    </location>
</feature>
<dbReference type="PANTHER" id="PTHR30445">
    <property type="entry name" value="K(+)_H(+) ANTIPORTER SUBUNIT KHTT"/>
    <property type="match status" value="1"/>
</dbReference>
<feature type="transmembrane region" description="Helical" evidence="8">
    <location>
        <begin position="12"/>
        <end position="30"/>
    </location>
</feature>
<accession>A0A1N7Q684</accession>
<protein>
    <submittedName>
        <fullName evidence="10">Putative transport protein</fullName>
    </submittedName>
</protein>
<keyword evidence="4" id="KW-1003">Cell membrane</keyword>
<evidence type="ECO:0000256" key="3">
    <source>
        <dbReference type="ARBA" id="ARBA00022448"/>
    </source>
</evidence>
<feature type="transmembrane region" description="Helical" evidence="8">
    <location>
        <begin position="69"/>
        <end position="87"/>
    </location>
</feature>
<evidence type="ECO:0000256" key="6">
    <source>
        <dbReference type="ARBA" id="ARBA00022989"/>
    </source>
</evidence>